<dbReference type="Proteomes" id="UP000182932">
    <property type="component" value="Unassembled WGS sequence"/>
</dbReference>
<comment type="caution">
    <text evidence="4">The sequence shown here is derived from an EMBL/GenBank/DDBJ whole genome shotgun (WGS) entry which is preliminary data.</text>
</comment>
<dbReference type="SUPFAM" id="SSF56935">
    <property type="entry name" value="Porins"/>
    <property type="match status" value="1"/>
</dbReference>
<keyword evidence="5" id="KW-1185">Reference proteome</keyword>
<keyword evidence="2" id="KW-0732">Signal</keyword>
<dbReference type="InterPro" id="IPR047589">
    <property type="entry name" value="DUF11_rpt"/>
</dbReference>
<evidence type="ECO:0000313" key="4">
    <source>
        <dbReference type="EMBL" id="SEJ97905.1"/>
    </source>
</evidence>
<dbReference type="Gene3D" id="2.60.40.10">
    <property type="entry name" value="Immunoglobulins"/>
    <property type="match status" value="1"/>
</dbReference>
<protein>
    <submittedName>
        <fullName evidence="4">Conserved repeat domain-containing protein</fullName>
    </submittedName>
</protein>
<dbReference type="PANTHER" id="PTHR34819">
    <property type="entry name" value="LARGE CYSTEINE-RICH PERIPLASMIC PROTEIN OMCB"/>
    <property type="match status" value="1"/>
</dbReference>
<sequence>MWFSRIDWFKLFAPLLLAFIMAATCGAAVAFAQTAGSQTASAGLIIRNTATASYFNARLGLVETVRSNTVAATVVAVPAFELSGRSDLILARGATSFHQYDVTNVGNVVLEMDFDVADSGTTGVITDRSLFIDVNGNGIVDSADREIAMGETVTLGVDETLALIYVFDVAHDATPGDTLMSELMASGKSANGAVAAASHGQAMGSVEIVDAALQLEKTFSHMQTAEGTQITYRLRLYNNSQSPVAAYDSVNGAPIMIDGTAATGVVVRDAIPLNTEFVSAGSTMSLVTLYHLQGTPEQQYVSSRPADPATVDAVAFFHRGAYPVGQFREVHFTVLRPLALSAGEVLNIAETFVEGASRMHQVPSNRVRLAGAAEASITLDFVDPQTDERVDFTDPGTDTALRVVSGACNISREIDRVEIEVRSTITGDVEYVTATETGPNTGIFDTAALPIAEMLTPVAGDGVMASVQGDLLSGLVVCAGISAADDLMITPGLMVFDSVTNAAVAGAVIELTDASGTVVATSTSGPDGFAAMGQAVPGDYSLMVRPPAEYSFPSVRDAFGGYGRKVMPRASFGQVWTHGGGMMARMDIPLDPFYGVPLALEKSANKTKVQSGEFVLYTLTATNNMNQALIGARISDRLPRNAVMVGDSARLAGEKIDDPQADGAGAVVFELGDLAPLESVTLEYVLRFTPTTKSGDRINEAVLFGDQAGTGQRRLSNIARAKVRLNAEGGVFSREGTILGSVFLDCNENGIMDGDAEIGVPGVRLVTQQGLAVVTDRDGKYSLFGLKPISHVLALQSSTLPLSAKPRVSRTADMLQAGSRLVALKRGELRAENFPLEGCTPAAFAEVQRRAEAMQDRDDGEAKLLSDLPIDGGNPDSRSARSEAGLATTTQVYGSQTPLTGAADLPADQTEAANQPGTLEEIIKQLDQGFGFLGLADGDRVSRRSLKLRVKGPADLTLRLEVNGKEVGGDRVGEHAVWEGGNLQAKEYIALRLNPGANKIRLSGTDPFGIARKSAEITITAPGDPARIEIVAPAEAQAAPGSAIPVLVRILDARGNPAQAAAVVTLMARNAEWDVTDIRDDQPGVQVYLDNGEATYDLLAPQNAGPETIGVQSGFGDASTRILFKPDLADRILVGLIEGAVGLRDGALHVEDTALSPFEDSVSGLRGEVYLKGRIRGDALLTLRYSSDRDTEDRLFRDIRADEYYPVYGDNSERGFDAQSSTNLFVKVEKGASYILYGDIAIEPEDPAFKLGGYRDVTTGVKAHWEGETARVTVFAARTAQKSRTVELRGRGISGPYDIDLRDFREGSDLVELLVRDEDTGEILSTTRLRRLIDYTLDYFRNTIIFDTPLRQADEEGNPISVRVTYQIEGEGDETYWLYGAEAGIDLSERSRAGVRVVRSDGREGSDERFAIDAGFVEHQLSRNASVTAEIARSENGQGAQGTAARIAYEYATDESRFQIEASTASEDFAPPGAPVRPGTTQAKLSYETKLTETAALTASAEYVQDRIAGTERANAELGVRRKISETTRRTDALRLSRDLQADADEGTELLWVQNAEWRPESTPGVKLSFDLELPLVGVEQGTLRIGGDYELRDGLRIFGQAELSFGPLGDALTDAQIGAEYRMTEWLTGRSEMTSAVDQGTRVVQGLDGKWELSERVSLRAGLEHSFDLGAADSGLTSLALGAKWTSEDGRWIGEAAFDQTVESAGYTAFTDLGLAGQVSPDLTLLARSRYAFDGRDGADKHRHRLRTGMSYRPKNEARANVLAWYENRLEVNTIRSVDHLWSVAGTWDANPRLRLNGKYAGQYSAQGFENGADATGLMQLVQAGVTGEVIANRLEASVNAYHMWDNSGFSSQALGVEAGLVVDEGVMVSLGYTHARETLPYDSAIFEDGFYLKLRLKLDDSLWDQLDRFLGG</sequence>
<dbReference type="EMBL" id="FNYY01000016">
    <property type="protein sequence ID" value="SEJ97905.1"/>
    <property type="molecule type" value="Genomic_DNA"/>
</dbReference>
<dbReference type="InterPro" id="IPR051172">
    <property type="entry name" value="Chlamydia_OmcB"/>
</dbReference>
<dbReference type="RefSeq" id="WP_074837969.1">
    <property type="nucleotide sequence ID" value="NZ_FNYY01000016.1"/>
</dbReference>
<name>A0A975WD34_9RHOB</name>
<accession>A0A975WD34</accession>
<gene>
    <name evidence="4" type="ORF">SAMN04487940_11630</name>
</gene>
<evidence type="ECO:0000313" key="5">
    <source>
        <dbReference type="Proteomes" id="UP000182932"/>
    </source>
</evidence>
<evidence type="ECO:0000256" key="1">
    <source>
        <dbReference type="SAM" id="MobiDB-lite"/>
    </source>
</evidence>
<feature type="chain" id="PRO_5037225555" evidence="2">
    <location>
        <begin position="33"/>
        <end position="1914"/>
    </location>
</feature>
<dbReference type="GeneID" id="80819958"/>
<evidence type="ECO:0000259" key="3">
    <source>
        <dbReference type="Pfam" id="PF01345"/>
    </source>
</evidence>
<proteinExistence type="predicted"/>
<dbReference type="SUPFAM" id="SSF49478">
    <property type="entry name" value="Cna protein B-type domain"/>
    <property type="match status" value="1"/>
</dbReference>
<dbReference type="NCBIfam" id="TIGR01451">
    <property type="entry name" value="B_ant_repeat"/>
    <property type="match status" value="1"/>
</dbReference>
<feature type="region of interest" description="Disordered" evidence="1">
    <location>
        <begin position="864"/>
        <end position="883"/>
    </location>
</feature>
<organism evidence="4 5">
    <name type="scientific">Marinovum algicola</name>
    <dbReference type="NCBI Taxonomy" id="42444"/>
    <lineage>
        <taxon>Bacteria</taxon>
        <taxon>Pseudomonadati</taxon>
        <taxon>Pseudomonadota</taxon>
        <taxon>Alphaproteobacteria</taxon>
        <taxon>Rhodobacterales</taxon>
        <taxon>Roseobacteraceae</taxon>
        <taxon>Marinovum</taxon>
    </lineage>
</organism>
<dbReference type="Pfam" id="PF01345">
    <property type="entry name" value="DUF11"/>
    <property type="match status" value="1"/>
</dbReference>
<dbReference type="InterPro" id="IPR013783">
    <property type="entry name" value="Ig-like_fold"/>
</dbReference>
<dbReference type="InterPro" id="IPR001434">
    <property type="entry name" value="OmcB-like_DUF11"/>
</dbReference>
<feature type="signal peptide" evidence="2">
    <location>
        <begin position="1"/>
        <end position="32"/>
    </location>
</feature>
<feature type="domain" description="DUF11" evidence="3">
    <location>
        <begin position="598"/>
        <end position="706"/>
    </location>
</feature>
<evidence type="ECO:0000256" key="2">
    <source>
        <dbReference type="SAM" id="SignalP"/>
    </source>
</evidence>
<reference evidence="4 5" key="1">
    <citation type="submission" date="2016-10" db="EMBL/GenBank/DDBJ databases">
        <authorList>
            <person name="Varghese N."/>
            <person name="Submissions S."/>
        </authorList>
    </citation>
    <scope>NUCLEOTIDE SEQUENCE [LARGE SCALE GENOMIC DNA]</scope>
    <source>
        <strain evidence="4 5">FF3</strain>
    </source>
</reference>